<feature type="region of interest" description="Disordered" evidence="4">
    <location>
        <begin position="1"/>
        <end position="201"/>
    </location>
</feature>
<dbReference type="EMBL" id="JACGWN010000009">
    <property type="protein sequence ID" value="KAL0432491.1"/>
    <property type="molecule type" value="Genomic_DNA"/>
</dbReference>
<dbReference type="GO" id="GO:0005829">
    <property type="term" value="C:cytosol"/>
    <property type="evidence" value="ECO:0007669"/>
    <property type="project" value="TreeGrafter"/>
</dbReference>
<feature type="region of interest" description="Disordered" evidence="4">
    <location>
        <begin position="786"/>
        <end position="856"/>
    </location>
</feature>
<feature type="compositionally biased region" description="Basic and acidic residues" evidence="4">
    <location>
        <begin position="1"/>
        <end position="11"/>
    </location>
</feature>
<comment type="similarity">
    <text evidence="1">Belongs to the WEB family.</text>
</comment>
<evidence type="ECO:0000256" key="2">
    <source>
        <dbReference type="ARBA" id="ARBA00023054"/>
    </source>
</evidence>
<feature type="coiled-coil region" evidence="3">
    <location>
        <begin position="258"/>
        <end position="336"/>
    </location>
</feature>
<feature type="coiled-coil region" evidence="3">
    <location>
        <begin position="586"/>
        <end position="662"/>
    </location>
</feature>
<evidence type="ECO:0000256" key="4">
    <source>
        <dbReference type="SAM" id="MobiDB-lite"/>
    </source>
</evidence>
<comment type="caution">
    <text evidence="5">The sequence shown here is derived from an EMBL/GenBank/DDBJ whole genome shotgun (WGS) entry which is preliminary data.</text>
</comment>
<dbReference type="Pfam" id="PF05701">
    <property type="entry name" value="WEMBL"/>
    <property type="match status" value="1"/>
</dbReference>
<feature type="coiled-coil region" evidence="3">
    <location>
        <begin position="442"/>
        <end position="550"/>
    </location>
</feature>
<evidence type="ECO:0000313" key="5">
    <source>
        <dbReference type="EMBL" id="KAL0432491.1"/>
    </source>
</evidence>
<feature type="compositionally biased region" description="Low complexity" evidence="4">
    <location>
        <begin position="821"/>
        <end position="831"/>
    </location>
</feature>
<feature type="compositionally biased region" description="Low complexity" evidence="4">
    <location>
        <begin position="29"/>
        <end position="40"/>
    </location>
</feature>
<reference evidence="5" key="2">
    <citation type="journal article" date="2024" name="Plant">
        <title>Genomic evolution and insights into agronomic trait innovations of Sesamum species.</title>
        <authorList>
            <person name="Miao H."/>
            <person name="Wang L."/>
            <person name="Qu L."/>
            <person name="Liu H."/>
            <person name="Sun Y."/>
            <person name="Le M."/>
            <person name="Wang Q."/>
            <person name="Wei S."/>
            <person name="Zheng Y."/>
            <person name="Lin W."/>
            <person name="Duan Y."/>
            <person name="Cao H."/>
            <person name="Xiong S."/>
            <person name="Wang X."/>
            <person name="Wei L."/>
            <person name="Li C."/>
            <person name="Ma Q."/>
            <person name="Ju M."/>
            <person name="Zhao R."/>
            <person name="Li G."/>
            <person name="Mu C."/>
            <person name="Tian Q."/>
            <person name="Mei H."/>
            <person name="Zhang T."/>
            <person name="Gao T."/>
            <person name="Zhang H."/>
        </authorList>
    </citation>
    <scope>NUCLEOTIDE SEQUENCE</scope>
    <source>
        <strain evidence="5">KEN1</strain>
    </source>
</reference>
<dbReference type="GO" id="GO:0009903">
    <property type="term" value="P:chloroplast avoidance movement"/>
    <property type="evidence" value="ECO:0007669"/>
    <property type="project" value="TreeGrafter"/>
</dbReference>
<protein>
    <submittedName>
        <fullName evidence="5">Protein WEAK CHLOROPLAST MOVEMENT UNDER BLUE LIGHT 1</fullName>
    </submittedName>
</protein>
<feature type="compositionally biased region" description="Basic and acidic residues" evidence="4">
    <location>
        <begin position="808"/>
        <end position="819"/>
    </location>
</feature>
<feature type="region of interest" description="Disordered" evidence="4">
    <location>
        <begin position="737"/>
        <end position="761"/>
    </location>
</feature>
<name>A0AAW2VX90_9LAMI</name>
<feature type="compositionally biased region" description="Basic and acidic residues" evidence="4">
    <location>
        <begin position="786"/>
        <end position="799"/>
    </location>
</feature>
<feature type="compositionally biased region" description="Basic and acidic residues" evidence="4">
    <location>
        <begin position="81"/>
        <end position="97"/>
    </location>
</feature>
<evidence type="ECO:0000256" key="3">
    <source>
        <dbReference type="SAM" id="Coils"/>
    </source>
</evidence>
<dbReference type="AlphaFoldDB" id="A0AAW2VX90"/>
<gene>
    <name evidence="5" type="ORF">Slati_2583400</name>
</gene>
<feature type="compositionally biased region" description="Polar residues" evidence="4">
    <location>
        <begin position="99"/>
        <end position="108"/>
    </location>
</feature>
<feature type="compositionally biased region" description="Polar residues" evidence="4">
    <location>
        <begin position="833"/>
        <end position="845"/>
    </location>
</feature>
<reference evidence="5" key="1">
    <citation type="submission" date="2020-06" db="EMBL/GenBank/DDBJ databases">
        <authorList>
            <person name="Li T."/>
            <person name="Hu X."/>
            <person name="Zhang T."/>
            <person name="Song X."/>
            <person name="Zhang H."/>
            <person name="Dai N."/>
            <person name="Sheng W."/>
            <person name="Hou X."/>
            <person name="Wei L."/>
        </authorList>
    </citation>
    <scope>NUCLEOTIDE SEQUENCE</scope>
    <source>
        <strain evidence="5">KEN1</strain>
        <tissue evidence="5">Leaf</tissue>
    </source>
</reference>
<evidence type="ECO:0000256" key="1">
    <source>
        <dbReference type="ARBA" id="ARBA00005485"/>
    </source>
</evidence>
<dbReference type="GO" id="GO:0009904">
    <property type="term" value="P:chloroplast accumulation movement"/>
    <property type="evidence" value="ECO:0007669"/>
    <property type="project" value="TreeGrafter"/>
</dbReference>
<feature type="coiled-coil region" evidence="3">
    <location>
        <begin position="361"/>
        <end position="416"/>
    </location>
</feature>
<organism evidence="5">
    <name type="scientific">Sesamum latifolium</name>
    <dbReference type="NCBI Taxonomy" id="2727402"/>
    <lineage>
        <taxon>Eukaryota</taxon>
        <taxon>Viridiplantae</taxon>
        <taxon>Streptophyta</taxon>
        <taxon>Embryophyta</taxon>
        <taxon>Tracheophyta</taxon>
        <taxon>Spermatophyta</taxon>
        <taxon>Magnoliopsida</taxon>
        <taxon>eudicotyledons</taxon>
        <taxon>Gunneridae</taxon>
        <taxon>Pentapetalae</taxon>
        <taxon>asterids</taxon>
        <taxon>lamiids</taxon>
        <taxon>Lamiales</taxon>
        <taxon>Pedaliaceae</taxon>
        <taxon>Sesamum</taxon>
    </lineage>
</organism>
<keyword evidence="2 3" id="KW-0175">Coiled coil</keyword>
<sequence>MEDAKNFKEDGPPETTPAPIPLSPDKDQSATAAASTTQDSNGDSDVSKLAPNGNPALSPPVIDVETVASEPNLGMPVEAKPVIEENKEPVESQKDNNDALESNTSSTLEVKRDNASARSSDVQQDAPAEDSQTLKPQQEENVEPKIVARLSPEDDFSPLPSPHYHRRNSSNDIVAKVPPNYNSNPTSTERTKNPDNAELGRGQIDTAAPFESVKAAISKFAPDNAELGRGQIDTAAPFESVKAAVSKFGGIVDWKAHRVQTVERRKFIEHELEKAQEEMPSYKRQAEAAEEAKIQVLKELESTKRLIEELKLNLERAQTEEQQAKQDSELAKLRVEEMEQGIADESSFAAKAQLEVARARHAAAVSELVTVKDELEQLRKDYALLVAEKEAAVRKAEEAISASKEVEKSVEDLTIELITVKQSLESAHSAHMEAEEHRIGAVMAKEQESLNWRKELNQAEDELKELNRQVLCTTDLKSKLGKATALLQELKAELASYMESKLEGTGKEGNVEDALKEPEKKSRADIEAAINAAKKELAEVKLSIEKTSDEVNILKMASISLKSELEKENVEFAAMQHREVKASITIASLEAEMDRTKSEIAFVEMKEKERREKMGDLPKQLEEAAQEAEKAKSLAEMARVELQKAKEEAEQAKAGASSRESKLRAAQREIEAAKACEKLALAAINALEESESAQRNNEDSTTGVTLSLEEYYELSKKAHEAEEQANMRVAAALSHVEAAKESETRSLNKLEEVSREMSGRKDALEIALQKAEQATVAKLAVEHELRKWRGEHEQRRKGVEQGNSPRASFEDGKESKDVIDSDSSSLQQRSSPRAETSSNTGTEPSQEPKHVKKKKKSFFPRIFMFLARRKTSSSKTS</sequence>
<accession>A0AAW2VX90</accession>
<proteinExistence type="inferred from homology"/>
<dbReference type="PANTHER" id="PTHR32054:SF31">
    <property type="entry name" value="PROTEIN WEAK CHLOROPLAST MOVEMENT UNDER BLUE LIGHT 1"/>
    <property type="match status" value="1"/>
</dbReference>
<dbReference type="InterPro" id="IPR008545">
    <property type="entry name" value="Web"/>
</dbReference>
<dbReference type="PANTHER" id="PTHR32054">
    <property type="entry name" value="HEAVY CHAIN, PUTATIVE, EXPRESSED-RELATED-RELATED"/>
    <property type="match status" value="1"/>
</dbReference>